<reference evidence="7" key="1">
    <citation type="submission" date="2022-06" db="EMBL/GenBank/DDBJ databases">
        <title>Isolation and Genomics of Futiania mangrovii gen. nov., sp. nov., a Rare and Metabolically-versatile member in the Class Alphaproteobacteria.</title>
        <authorList>
            <person name="Liu L."/>
            <person name="Huang W.-C."/>
            <person name="Pan J."/>
            <person name="Li J."/>
            <person name="Huang Y."/>
            <person name="Du H."/>
            <person name="Liu Y."/>
            <person name="Li M."/>
        </authorList>
    </citation>
    <scope>NUCLEOTIDE SEQUENCE</scope>
    <source>
        <strain evidence="7">FT118</strain>
    </source>
</reference>
<dbReference type="EMBL" id="JAMZFT010000002">
    <property type="protein sequence ID" value="MCP1337259.1"/>
    <property type="molecule type" value="Genomic_DNA"/>
</dbReference>
<comment type="caution">
    <text evidence="7">The sequence shown here is derived from an EMBL/GenBank/DDBJ whole genome shotgun (WGS) entry which is preliminary data.</text>
</comment>
<dbReference type="PANTHER" id="PTHR43303:SF4">
    <property type="entry name" value="NADPH DEHYDROGENASE C23G7.10C-RELATED"/>
    <property type="match status" value="1"/>
</dbReference>
<evidence type="ECO:0000256" key="5">
    <source>
        <dbReference type="ARBA" id="ARBA00023002"/>
    </source>
</evidence>
<comment type="cofactor">
    <cofactor evidence="1">
        <name>FMN</name>
        <dbReference type="ChEBI" id="CHEBI:58210"/>
    </cofactor>
</comment>
<dbReference type="InterPro" id="IPR044152">
    <property type="entry name" value="YqjM-like"/>
</dbReference>
<keyword evidence="5" id="KW-0560">Oxidoreductase</keyword>
<accession>A0A9J6PHH9</accession>
<evidence type="ECO:0000256" key="1">
    <source>
        <dbReference type="ARBA" id="ARBA00001917"/>
    </source>
</evidence>
<dbReference type="PANTHER" id="PTHR43303">
    <property type="entry name" value="NADPH DEHYDROGENASE C23G7.10C-RELATED"/>
    <property type="match status" value="1"/>
</dbReference>
<dbReference type="CDD" id="cd02932">
    <property type="entry name" value="OYE_YqiM_FMN"/>
    <property type="match status" value="1"/>
</dbReference>
<keyword evidence="8" id="KW-1185">Reference proteome</keyword>
<dbReference type="GO" id="GO:0003959">
    <property type="term" value="F:NADPH dehydrogenase activity"/>
    <property type="evidence" value="ECO:0007669"/>
    <property type="project" value="InterPro"/>
</dbReference>
<dbReference type="Gene3D" id="3.20.20.70">
    <property type="entry name" value="Aldolase class I"/>
    <property type="match status" value="1"/>
</dbReference>
<dbReference type="RefSeq" id="WP_269333188.1">
    <property type="nucleotide sequence ID" value="NZ_JAMZFT010000002.1"/>
</dbReference>
<keyword evidence="3" id="KW-0288">FMN</keyword>
<proteinExistence type="predicted"/>
<feature type="domain" description="NADH:flavin oxidoreductase/NADH oxidase N-terminal" evidence="6">
    <location>
        <begin position="23"/>
        <end position="357"/>
    </location>
</feature>
<protein>
    <submittedName>
        <fullName evidence="7">NADH:flavin oxidoreductase/NADH oxidase</fullName>
    </submittedName>
</protein>
<dbReference type="GO" id="GO:0050661">
    <property type="term" value="F:NADP binding"/>
    <property type="evidence" value="ECO:0007669"/>
    <property type="project" value="InterPro"/>
</dbReference>
<dbReference type="SUPFAM" id="SSF51395">
    <property type="entry name" value="FMN-linked oxidoreductases"/>
    <property type="match status" value="1"/>
</dbReference>
<evidence type="ECO:0000313" key="8">
    <source>
        <dbReference type="Proteomes" id="UP001055804"/>
    </source>
</evidence>
<dbReference type="Pfam" id="PF00724">
    <property type="entry name" value="Oxidored_FMN"/>
    <property type="match status" value="1"/>
</dbReference>
<keyword evidence="2" id="KW-0285">Flavoprotein</keyword>
<evidence type="ECO:0000256" key="4">
    <source>
        <dbReference type="ARBA" id="ARBA00022857"/>
    </source>
</evidence>
<dbReference type="InterPro" id="IPR001155">
    <property type="entry name" value="OxRdtase_FMN_N"/>
</dbReference>
<dbReference type="GO" id="GO:0010181">
    <property type="term" value="F:FMN binding"/>
    <property type="evidence" value="ECO:0007669"/>
    <property type="project" value="InterPro"/>
</dbReference>
<evidence type="ECO:0000313" key="7">
    <source>
        <dbReference type="EMBL" id="MCP1337259.1"/>
    </source>
</evidence>
<gene>
    <name evidence="7" type="ORF">NJQ99_12630</name>
</gene>
<keyword evidence="4" id="KW-0521">NADP</keyword>
<evidence type="ECO:0000259" key="6">
    <source>
        <dbReference type="Pfam" id="PF00724"/>
    </source>
</evidence>
<dbReference type="AlphaFoldDB" id="A0A9J6PHH9"/>
<name>A0A9J6PHH9_9PROT</name>
<organism evidence="7 8">
    <name type="scientific">Futiania mangrovi</name>
    <dbReference type="NCBI Taxonomy" id="2959716"/>
    <lineage>
        <taxon>Bacteria</taxon>
        <taxon>Pseudomonadati</taxon>
        <taxon>Pseudomonadota</taxon>
        <taxon>Alphaproteobacteria</taxon>
        <taxon>Futianiales</taxon>
        <taxon>Futianiaceae</taxon>
        <taxon>Futiania</taxon>
    </lineage>
</organism>
<dbReference type="Proteomes" id="UP001055804">
    <property type="component" value="Unassembled WGS sequence"/>
</dbReference>
<evidence type="ECO:0000256" key="3">
    <source>
        <dbReference type="ARBA" id="ARBA00022643"/>
    </source>
</evidence>
<sequence length="375" mass="40297">MTYETSAPASPVFGTGSPTGRRLFRPISFRSVTARNRVMMSPMCQYSATDGMPNDWHYVHLGARATGGCGIVCVEATHVEARGRITPGCLGLWNDPQRDELGRIVAFLKSQGATPAIQLAHAGRKASCHVPWDGGLPLGPDEGAWTTVAPSAVPYADGHPVPEEMSKAMIAEVIQAFVDSTRRSLEAGFEILELHSAHGYLGHSFLSPLSNRRTDEYGIRSDGGTRFLMELIDAVRGVWPEELPLFVRLSCDDWADGGFTIDDAVMVAKKLKARGDVDLVDCSGGGMSPDQKIPVFPGYQVPFAERIRREAGIATGAVGLIKVPELAEAILAQGQADLILVGRALLVDPNWTFSAARALGAKDVTVPPQYLRGGF</sequence>
<dbReference type="InterPro" id="IPR013785">
    <property type="entry name" value="Aldolase_TIM"/>
</dbReference>
<evidence type="ECO:0000256" key="2">
    <source>
        <dbReference type="ARBA" id="ARBA00022630"/>
    </source>
</evidence>